<feature type="region of interest" description="Disordered" evidence="1">
    <location>
        <begin position="233"/>
        <end position="295"/>
    </location>
</feature>
<evidence type="ECO:0000313" key="3">
    <source>
        <dbReference type="EMBL" id="SHF16432.1"/>
    </source>
</evidence>
<feature type="compositionally biased region" description="Gly residues" evidence="1">
    <location>
        <begin position="252"/>
        <end position="273"/>
    </location>
</feature>
<protein>
    <submittedName>
        <fullName evidence="3">Uncharacterized protein</fullName>
    </submittedName>
</protein>
<dbReference type="Gene3D" id="3.40.50.880">
    <property type="match status" value="1"/>
</dbReference>
<dbReference type="RefSeq" id="WP_073356020.1">
    <property type="nucleotide sequence ID" value="NZ_FQUZ01000014.1"/>
</dbReference>
<feature type="transmembrane region" description="Helical" evidence="2">
    <location>
        <begin position="26"/>
        <end position="45"/>
    </location>
</feature>
<keyword evidence="4" id="KW-1185">Reference proteome</keyword>
<organism evidence="3 4">
    <name type="scientific">Lampropedia hyalina DSM 16112</name>
    <dbReference type="NCBI Taxonomy" id="1122156"/>
    <lineage>
        <taxon>Bacteria</taxon>
        <taxon>Pseudomonadati</taxon>
        <taxon>Pseudomonadota</taxon>
        <taxon>Betaproteobacteria</taxon>
        <taxon>Burkholderiales</taxon>
        <taxon>Comamonadaceae</taxon>
        <taxon>Lampropedia</taxon>
    </lineage>
</organism>
<dbReference type="SUPFAM" id="SSF52317">
    <property type="entry name" value="Class I glutamine amidotransferase-like"/>
    <property type="match status" value="1"/>
</dbReference>
<name>A0A1M4ZF62_9BURK</name>
<dbReference type="InterPro" id="IPR029062">
    <property type="entry name" value="Class_I_gatase-like"/>
</dbReference>
<evidence type="ECO:0000313" key="4">
    <source>
        <dbReference type="Proteomes" id="UP000184327"/>
    </source>
</evidence>
<keyword evidence="2" id="KW-0812">Transmembrane</keyword>
<dbReference type="Proteomes" id="UP000184327">
    <property type="component" value="Unassembled WGS sequence"/>
</dbReference>
<evidence type="ECO:0000256" key="2">
    <source>
        <dbReference type="SAM" id="Phobius"/>
    </source>
</evidence>
<gene>
    <name evidence="3" type="ORF">SAMN02745117_01438</name>
</gene>
<proteinExistence type="predicted"/>
<dbReference type="EMBL" id="FQUZ01000014">
    <property type="protein sequence ID" value="SHF16432.1"/>
    <property type="molecule type" value="Genomic_DNA"/>
</dbReference>
<dbReference type="AlphaFoldDB" id="A0A1M4ZF62"/>
<keyword evidence="2" id="KW-0472">Membrane</keyword>
<feature type="compositionally biased region" description="Low complexity" evidence="1">
    <location>
        <begin position="274"/>
        <end position="295"/>
    </location>
</feature>
<sequence>MRADALTATIPAPTASTARLWLERGLYAIAVLALAAAFWLMVWLLRGTAPEPSSASSSQLAHLLPQWSQHPPAAARLQLDGQPDATQRAWLAALRQHGTAIHWQIHQNWQWQPLGLHVEPLADPHQPVRIWATTPADATQATLHEQTGTAPNPIVSLSANAAGATVLNHGRLAGAVVLQHGAQQASAVLQDALKLRPVLLLGQASWEARFVASALEEHGWRIDARLQLAPTQIVGQTPPPRPQRNAEHSARGGRGGRGGGGPGGGRSGSGPGGPTAASGPDSAAPEAAAAEPVIGPPDISTAHYAAVVVLDETSAAPHAAALHAYVRAGGGLLVLGHANRSSALQGLLPATALGEVQEARSFPPASDALAEAAETEAHASATPREHLELLPLQPLQTQAHVLEQRGDAIAVALHRLEQGRVLQIGYADTWRWPIAVRDEHAPQAHRQWLASLLTLVAHAPRSDQPPTLEQLARHDPAPLAAWHAALGHSARTAMPSTPVAAASAASTPSPHWLAWLFALAALSLLLQWLSRRLRSAS</sequence>
<accession>A0A1M4ZF62</accession>
<reference evidence="3 4" key="1">
    <citation type="submission" date="2016-11" db="EMBL/GenBank/DDBJ databases">
        <authorList>
            <person name="Jaros S."/>
            <person name="Januszkiewicz K."/>
            <person name="Wedrychowicz H."/>
        </authorList>
    </citation>
    <scope>NUCLEOTIDE SEQUENCE [LARGE SCALE GENOMIC DNA]</scope>
    <source>
        <strain evidence="3 4">DSM 16112</strain>
    </source>
</reference>
<evidence type="ECO:0000256" key="1">
    <source>
        <dbReference type="SAM" id="MobiDB-lite"/>
    </source>
</evidence>
<dbReference type="STRING" id="1122156.SAMN02745117_01438"/>
<keyword evidence="2" id="KW-1133">Transmembrane helix</keyword>
<dbReference type="OrthoDB" id="9833424at2"/>
<feature type="transmembrane region" description="Helical" evidence="2">
    <location>
        <begin position="512"/>
        <end position="529"/>
    </location>
</feature>